<evidence type="ECO:0000313" key="5">
    <source>
        <dbReference type="Proteomes" id="UP000765509"/>
    </source>
</evidence>
<dbReference type="GO" id="GO:0005634">
    <property type="term" value="C:nucleus"/>
    <property type="evidence" value="ECO:0007669"/>
    <property type="project" value="UniProtKB-ARBA"/>
</dbReference>
<dbReference type="GO" id="GO:0003723">
    <property type="term" value="F:RNA binding"/>
    <property type="evidence" value="ECO:0007669"/>
    <property type="project" value="UniProtKB-KW"/>
</dbReference>
<dbReference type="Gene3D" id="3.30.420.10">
    <property type="entry name" value="Ribonuclease H-like superfamily/Ribonuclease H"/>
    <property type="match status" value="1"/>
</dbReference>
<dbReference type="Pfam" id="PF07727">
    <property type="entry name" value="RVT_2"/>
    <property type="match status" value="1"/>
</dbReference>
<organism evidence="4 5">
    <name type="scientific">Austropuccinia psidii MF-1</name>
    <dbReference type="NCBI Taxonomy" id="1389203"/>
    <lineage>
        <taxon>Eukaryota</taxon>
        <taxon>Fungi</taxon>
        <taxon>Dikarya</taxon>
        <taxon>Basidiomycota</taxon>
        <taxon>Pucciniomycotina</taxon>
        <taxon>Pucciniomycetes</taxon>
        <taxon>Pucciniales</taxon>
        <taxon>Sphaerophragmiaceae</taxon>
        <taxon>Austropuccinia</taxon>
    </lineage>
</organism>
<dbReference type="InterPro" id="IPR057670">
    <property type="entry name" value="SH3_retrovirus"/>
</dbReference>
<feature type="compositionally biased region" description="Basic and acidic residues" evidence="2">
    <location>
        <begin position="224"/>
        <end position="241"/>
    </location>
</feature>
<dbReference type="Pfam" id="PF25597">
    <property type="entry name" value="SH3_retrovirus"/>
    <property type="match status" value="1"/>
</dbReference>
<dbReference type="InterPro" id="IPR043502">
    <property type="entry name" value="DNA/RNA_pol_sf"/>
</dbReference>
<dbReference type="InterPro" id="IPR013103">
    <property type="entry name" value="RVT_2"/>
</dbReference>
<evidence type="ECO:0000313" key="4">
    <source>
        <dbReference type="EMBL" id="MBW0566835.1"/>
    </source>
</evidence>
<evidence type="ECO:0000256" key="2">
    <source>
        <dbReference type="SAM" id="MobiDB-lite"/>
    </source>
</evidence>
<dbReference type="InterPro" id="IPR001584">
    <property type="entry name" value="Integrase_cat-core"/>
</dbReference>
<comment type="caution">
    <text evidence="4">The sequence shown here is derived from an EMBL/GenBank/DDBJ whole genome shotgun (WGS) entry which is preliminary data.</text>
</comment>
<sequence length="808" mass="93262">MENKQDRKMKKLISDKGGEFQNNDFKNLSEEDGFTHIFAPTETPEHNGYAERANHTILEKARCLLNSSNLPRSYWAEAINTATFISNLLPTPSRNNQSPHAIWTKRTPNLQNLRVFGCRAIIHCLNKEKNWKLDQTGQLGILVGYENAGCAYRILRIKDKKVIITKHASLHENCFPELNEERTYTPYTIWPNTESMSEITNNVEPNPMVEDSNYSNNETNEENTEIREDRNSTPERNNSSEEEFRTILRIKIVGPRHPTIINSNVEKLNILPYQRRIKTYITQQEETPKTYRKALNSIHKEEWTTAINKELSNMNKLQVWDVIELKKESRLVRTTWVFKIKKNHLNEIIEYKARLCAQGYTQTNGIDFFKTYAPTGRLNSLRTLIAYAVDNNLEFHQIDIKSAFLNAPLSETVYLTIPQGLNLDPRKQCLRLNKAIYGLKQAPLAWYQRLKNWLNHSGYTSCTLDPCVFYKMDPDPIWIYIHVDDIAIFCKDATTFKHEISSEFDIKDIGIADLILGIKINHHEDGVSLDQHHFVEALLELYGMNQCKTVTTPLIPNTHLTPATEVELEEFNNLKVNFRSAIGSLNYLSTATRPDLSFAVSTLSQYLEKPGIKHWSAFLHVLKYLKGSQELGLLYKRSKHNGIEAYSDADWGNCRATRRSVTGYLAKFNDCTVLWKSRKQPTVSISTAEAEYKALCDLMSELLWLKQWCEEAKILNTSQPIITWEDNQSCINIANNDCNFNNKRLKHVDIQLHFIKEIVKARTIILNYKPTKEMLANFLTKSINRGELTHSLELLGLRQLGERGSVKQ</sequence>
<keyword evidence="1" id="KW-0694">RNA-binding</keyword>
<dbReference type="OrthoDB" id="430476at2759"/>
<dbReference type="SUPFAM" id="SSF53098">
    <property type="entry name" value="Ribonuclease H-like"/>
    <property type="match status" value="1"/>
</dbReference>
<dbReference type="EMBL" id="AVOT02079774">
    <property type="protein sequence ID" value="MBW0566835.1"/>
    <property type="molecule type" value="Genomic_DNA"/>
</dbReference>
<feature type="region of interest" description="Disordered" evidence="2">
    <location>
        <begin position="204"/>
        <end position="241"/>
    </location>
</feature>
<protein>
    <recommendedName>
        <fullName evidence="3">Integrase catalytic domain-containing protein</fullName>
    </recommendedName>
</protein>
<keyword evidence="5" id="KW-1185">Reference proteome</keyword>
<gene>
    <name evidence="4" type="ORF">O181_106550</name>
</gene>
<dbReference type="SUPFAM" id="SSF56672">
    <property type="entry name" value="DNA/RNA polymerases"/>
    <property type="match status" value="1"/>
</dbReference>
<proteinExistence type="predicted"/>
<dbReference type="GO" id="GO:0015074">
    <property type="term" value="P:DNA integration"/>
    <property type="evidence" value="ECO:0007669"/>
    <property type="project" value="InterPro"/>
</dbReference>
<dbReference type="InterPro" id="IPR012337">
    <property type="entry name" value="RNaseH-like_sf"/>
</dbReference>
<evidence type="ECO:0000256" key="1">
    <source>
        <dbReference type="ARBA" id="ARBA00022884"/>
    </source>
</evidence>
<feature type="domain" description="Integrase catalytic" evidence="3">
    <location>
        <begin position="1"/>
        <end position="107"/>
    </location>
</feature>
<dbReference type="InterPro" id="IPR036397">
    <property type="entry name" value="RNaseH_sf"/>
</dbReference>
<dbReference type="PANTHER" id="PTHR11439:SF463">
    <property type="entry name" value="REVERSE TRANSCRIPTASE TY1_COPIA-TYPE DOMAIN-CONTAINING PROTEIN"/>
    <property type="match status" value="1"/>
</dbReference>
<reference evidence="4" key="1">
    <citation type="submission" date="2021-03" db="EMBL/GenBank/DDBJ databases">
        <title>Draft genome sequence of rust myrtle Austropuccinia psidii MF-1, a brazilian biotype.</title>
        <authorList>
            <person name="Quecine M.C."/>
            <person name="Pachon D.M.R."/>
            <person name="Bonatelli M.L."/>
            <person name="Correr F.H."/>
            <person name="Franceschini L.M."/>
            <person name="Leite T.F."/>
            <person name="Margarido G.R.A."/>
            <person name="Almeida C.A."/>
            <person name="Ferrarezi J.A."/>
            <person name="Labate C.A."/>
        </authorList>
    </citation>
    <scope>NUCLEOTIDE SEQUENCE</scope>
    <source>
        <strain evidence="4">MF-1</strain>
    </source>
</reference>
<name>A0A9Q3JNT7_9BASI</name>
<accession>A0A9Q3JNT7</accession>
<evidence type="ECO:0000259" key="3">
    <source>
        <dbReference type="PROSITE" id="PS50994"/>
    </source>
</evidence>
<dbReference type="PROSITE" id="PS50994">
    <property type="entry name" value="INTEGRASE"/>
    <property type="match status" value="1"/>
</dbReference>
<dbReference type="AlphaFoldDB" id="A0A9Q3JNT7"/>
<dbReference type="PANTHER" id="PTHR11439">
    <property type="entry name" value="GAG-POL-RELATED RETROTRANSPOSON"/>
    <property type="match status" value="1"/>
</dbReference>
<dbReference type="CDD" id="cd09272">
    <property type="entry name" value="RNase_HI_RT_Ty1"/>
    <property type="match status" value="1"/>
</dbReference>
<dbReference type="Proteomes" id="UP000765509">
    <property type="component" value="Unassembled WGS sequence"/>
</dbReference>